<evidence type="ECO:0008006" key="3">
    <source>
        <dbReference type="Google" id="ProtNLM"/>
    </source>
</evidence>
<comment type="caution">
    <text evidence="1">The sequence shown here is derived from an EMBL/GenBank/DDBJ whole genome shotgun (WGS) entry which is preliminary data.</text>
</comment>
<evidence type="ECO:0000313" key="1">
    <source>
        <dbReference type="EMBL" id="KAJ8880721.1"/>
    </source>
</evidence>
<dbReference type="Proteomes" id="UP001159363">
    <property type="component" value="Chromosome 5"/>
</dbReference>
<proteinExistence type="predicted"/>
<organism evidence="1 2">
    <name type="scientific">Dryococelus australis</name>
    <dbReference type="NCBI Taxonomy" id="614101"/>
    <lineage>
        <taxon>Eukaryota</taxon>
        <taxon>Metazoa</taxon>
        <taxon>Ecdysozoa</taxon>
        <taxon>Arthropoda</taxon>
        <taxon>Hexapoda</taxon>
        <taxon>Insecta</taxon>
        <taxon>Pterygota</taxon>
        <taxon>Neoptera</taxon>
        <taxon>Polyneoptera</taxon>
        <taxon>Phasmatodea</taxon>
        <taxon>Verophasmatodea</taxon>
        <taxon>Anareolatae</taxon>
        <taxon>Phasmatidae</taxon>
        <taxon>Eurycanthinae</taxon>
        <taxon>Dryococelus</taxon>
    </lineage>
</organism>
<protein>
    <recommendedName>
        <fullName evidence="3">HAT C-terminal dimerisation domain-containing protein</fullName>
    </recommendedName>
</protein>
<keyword evidence="2" id="KW-1185">Reference proteome</keyword>
<name>A0ABQ9H8Y3_9NEOP</name>
<dbReference type="EMBL" id="JARBHB010000006">
    <property type="protein sequence ID" value="KAJ8880721.1"/>
    <property type="molecule type" value="Genomic_DNA"/>
</dbReference>
<evidence type="ECO:0000313" key="2">
    <source>
        <dbReference type="Proteomes" id="UP001159363"/>
    </source>
</evidence>
<sequence>MLVAGAKVLNNVNSTECSRASVLFRLTVPNIWLNLVGNIWSIELVALNECLVKTKIVFINTRKRKHHYLHHLQESNVNPKLFPSPVVTRWNLWFHAVEDLDDYLTHLVTFFKKENILKCQFKFVVEHCKQTVDLKILEGSSYPFAHKFHSNLSDFKTCFELVSDWIFGPATSCFLANPSCLKASTAAKLAATGQKLGADPAKLILENVGRLYDPRNIIAKGPGVDALDLKHCLFCLYHCSKYWKSMPQQDKLLSMQVVVMYVLAILLSLKNDFQEYSCCAVRCLFIPVANADSERAFSQYNNMTDICTALKEDNIEIMLGMCFDAV</sequence>
<gene>
    <name evidence="1" type="ORF">PR048_017191</name>
</gene>
<accession>A0ABQ9H8Y3</accession>
<reference evidence="1 2" key="1">
    <citation type="submission" date="2023-02" db="EMBL/GenBank/DDBJ databases">
        <title>LHISI_Scaffold_Assembly.</title>
        <authorList>
            <person name="Stuart O.P."/>
            <person name="Cleave R."/>
            <person name="Magrath M.J.L."/>
            <person name="Mikheyev A.S."/>
        </authorList>
    </citation>
    <scope>NUCLEOTIDE SEQUENCE [LARGE SCALE GENOMIC DNA]</scope>
    <source>
        <strain evidence="1">Daus_M_001</strain>
        <tissue evidence="1">Leg muscle</tissue>
    </source>
</reference>